<dbReference type="SUPFAM" id="SSF56731">
    <property type="entry name" value="DNA primase core"/>
    <property type="match status" value="1"/>
</dbReference>
<reference evidence="1 2" key="1">
    <citation type="submission" date="2019-02" db="EMBL/GenBank/DDBJ databases">
        <title>Deep-cultivation of Planctomycetes and their phenomic and genomic characterization uncovers novel biology.</title>
        <authorList>
            <person name="Wiegand S."/>
            <person name="Jogler M."/>
            <person name="Boedeker C."/>
            <person name="Pinto D."/>
            <person name="Vollmers J."/>
            <person name="Rivas-Marin E."/>
            <person name="Kohn T."/>
            <person name="Peeters S.H."/>
            <person name="Heuer A."/>
            <person name="Rast P."/>
            <person name="Oberbeckmann S."/>
            <person name="Bunk B."/>
            <person name="Jeske O."/>
            <person name="Meyerdierks A."/>
            <person name="Storesund J.E."/>
            <person name="Kallscheuer N."/>
            <person name="Luecker S."/>
            <person name="Lage O.M."/>
            <person name="Pohl T."/>
            <person name="Merkel B.J."/>
            <person name="Hornburger P."/>
            <person name="Mueller R.-W."/>
            <person name="Bruemmer F."/>
            <person name="Labrenz M."/>
            <person name="Spormann A.M."/>
            <person name="Op den Camp H."/>
            <person name="Overmann J."/>
            <person name="Amann R."/>
            <person name="Jetten M.S.M."/>
            <person name="Mascher T."/>
            <person name="Medema M.H."/>
            <person name="Devos D.P."/>
            <person name="Kaster A.-K."/>
            <person name="Ovreas L."/>
            <person name="Rohde M."/>
            <person name="Galperin M.Y."/>
            <person name="Jogler C."/>
        </authorList>
    </citation>
    <scope>NUCLEOTIDE SEQUENCE [LARGE SCALE GENOMIC DNA]</scope>
    <source>
        <strain evidence="1 2">V22</strain>
    </source>
</reference>
<dbReference type="AlphaFoldDB" id="A0A517T6T6"/>
<name>A0A517T6T6_9PLAN</name>
<dbReference type="Proteomes" id="UP000319976">
    <property type="component" value="Chromosome"/>
</dbReference>
<organism evidence="1 2">
    <name type="scientific">Calycomorphotria hydatis</name>
    <dbReference type="NCBI Taxonomy" id="2528027"/>
    <lineage>
        <taxon>Bacteria</taxon>
        <taxon>Pseudomonadati</taxon>
        <taxon>Planctomycetota</taxon>
        <taxon>Planctomycetia</taxon>
        <taxon>Planctomycetales</taxon>
        <taxon>Planctomycetaceae</taxon>
        <taxon>Calycomorphotria</taxon>
    </lineage>
</organism>
<dbReference type="GO" id="GO:0003677">
    <property type="term" value="F:DNA binding"/>
    <property type="evidence" value="ECO:0007669"/>
    <property type="project" value="InterPro"/>
</dbReference>
<dbReference type="EMBL" id="CP036316">
    <property type="protein sequence ID" value="QDT64083.1"/>
    <property type="molecule type" value="Genomic_DNA"/>
</dbReference>
<proteinExistence type="predicted"/>
<evidence type="ECO:0000313" key="1">
    <source>
        <dbReference type="EMBL" id="QDT64083.1"/>
    </source>
</evidence>
<protein>
    <submittedName>
        <fullName evidence="1">DNA primase</fullName>
    </submittedName>
</protein>
<dbReference type="InterPro" id="IPR036977">
    <property type="entry name" value="DNA_primase_Znf_CHC2"/>
</dbReference>
<dbReference type="RefSeq" id="WP_197439974.1">
    <property type="nucleotide sequence ID" value="NZ_CP036316.1"/>
</dbReference>
<dbReference type="GO" id="GO:0006260">
    <property type="term" value="P:DNA replication"/>
    <property type="evidence" value="ECO:0007669"/>
    <property type="project" value="InterPro"/>
</dbReference>
<evidence type="ECO:0000313" key="2">
    <source>
        <dbReference type="Proteomes" id="UP000319976"/>
    </source>
</evidence>
<accession>A0A517T6T6</accession>
<dbReference type="CDD" id="cd00188">
    <property type="entry name" value="TOPRIM"/>
    <property type="match status" value="1"/>
</dbReference>
<sequence length="395" mass="44763">MRNKKSAYMHDVDELIARTSLNQVLEHYSLPPAEKSSGEHRMECVFSDECANSNYGQMTVKVDDPAHRIYCHSCGIRGSLLMLIHGLEHHTPPTGGQLRGNEFKNAVSKLREIAGAVHEQVQTVIHEATTQPPQDKQQQPINTPLIRHDKEAARALANLHEELIVDVAEMSPQAAAYVRSRPWMTPELLRKWGVGWIPGNGRSLFRKNYLVYTHRNERGEVVSYSGRDLQFEEKRTTWLRHGQEGDKKPNKHRYVSGYHRGLELYGGEASRLQEDYVRPSLQKYGVVVVEGMNEVLRMETLRVAAVGLGSNKATEAQIEKLTRFAHTMANNRVLLLPDCDEEGEAGFKELLWKLTEQGLHVRLGSSSTMHDGKFTGRQPESFTDEEWTIIAAHLV</sequence>
<gene>
    <name evidence="1" type="primary">dnaG_2</name>
    <name evidence="1" type="ORF">V22_13140</name>
</gene>
<dbReference type="Gene3D" id="3.90.580.10">
    <property type="entry name" value="Zinc finger, CHC2-type domain"/>
    <property type="match status" value="1"/>
</dbReference>
<dbReference type="GO" id="GO:0008270">
    <property type="term" value="F:zinc ion binding"/>
    <property type="evidence" value="ECO:0007669"/>
    <property type="project" value="InterPro"/>
</dbReference>
<dbReference type="Gene3D" id="3.40.1360.10">
    <property type="match status" value="1"/>
</dbReference>
<keyword evidence="2" id="KW-1185">Reference proteome</keyword>
<dbReference type="KEGG" id="chya:V22_13140"/>